<comment type="caution">
    <text evidence="2">The sequence shown here is derived from an EMBL/GenBank/DDBJ whole genome shotgun (WGS) entry which is preliminary data.</text>
</comment>
<dbReference type="PROSITE" id="PS50075">
    <property type="entry name" value="CARRIER"/>
    <property type="match status" value="1"/>
</dbReference>
<reference evidence="3" key="1">
    <citation type="journal article" date="2019" name="Int. J. Syst. Evol. Microbiol.">
        <title>The Global Catalogue of Microorganisms (GCM) 10K type strain sequencing project: providing services to taxonomists for standard genome sequencing and annotation.</title>
        <authorList>
            <consortium name="The Broad Institute Genomics Platform"/>
            <consortium name="The Broad Institute Genome Sequencing Center for Infectious Disease"/>
            <person name="Wu L."/>
            <person name="Ma J."/>
        </authorList>
    </citation>
    <scope>NUCLEOTIDE SEQUENCE [LARGE SCALE GENOMIC DNA]</scope>
    <source>
        <strain evidence="3">CGMCC 1.18575</strain>
    </source>
</reference>
<name>A0ABW0I3W5_9BACL</name>
<dbReference type="SUPFAM" id="SSF47336">
    <property type="entry name" value="ACP-like"/>
    <property type="match status" value="1"/>
</dbReference>
<sequence length="71" mass="7961">MLVAEELIDSTGDLPENFDLFRNGIIDSLGIMRIVMAASRKYDLDIAIEEIRREDFQTIAAIAAFFNGRPA</sequence>
<dbReference type="Gene3D" id="1.10.1200.10">
    <property type="entry name" value="ACP-like"/>
    <property type="match status" value="1"/>
</dbReference>
<evidence type="ECO:0000313" key="2">
    <source>
        <dbReference type="EMBL" id="MFC5407348.1"/>
    </source>
</evidence>
<accession>A0ABW0I3W5</accession>
<evidence type="ECO:0000313" key="3">
    <source>
        <dbReference type="Proteomes" id="UP001596113"/>
    </source>
</evidence>
<feature type="domain" description="Carrier" evidence="1">
    <location>
        <begin position="1"/>
        <end position="70"/>
    </location>
</feature>
<proteinExistence type="predicted"/>
<keyword evidence="3" id="KW-1185">Reference proteome</keyword>
<dbReference type="RefSeq" id="WP_378139933.1">
    <property type="nucleotide sequence ID" value="NZ_JBHSMI010000067.1"/>
</dbReference>
<dbReference type="Pfam" id="PF00550">
    <property type="entry name" value="PP-binding"/>
    <property type="match status" value="1"/>
</dbReference>
<protein>
    <submittedName>
        <fullName evidence="2">Acyl carrier protein</fullName>
    </submittedName>
</protein>
<dbReference type="Proteomes" id="UP001596113">
    <property type="component" value="Unassembled WGS sequence"/>
</dbReference>
<gene>
    <name evidence="2" type="ORF">ACFPOF_31850</name>
</gene>
<dbReference type="InterPro" id="IPR009081">
    <property type="entry name" value="PP-bd_ACP"/>
</dbReference>
<dbReference type="InterPro" id="IPR036736">
    <property type="entry name" value="ACP-like_sf"/>
</dbReference>
<dbReference type="EMBL" id="JBHSMI010000067">
    <property type="protein sequence ID" value="MFC5407348.1"/>
    <property type="molecule type" value="Genomic_DNA"/>
</dbReference>
<organism evidence="2 3">
    <name type="scientific">Cohnella soli</name>
    <dbReference type="NCBI Taxonomy" id="425005"/>
    <lineage>
        <taxon>Bacteria</taxon>
        <taxon>Bacillati</taxon>
        <taxon>Bacillota</taxon>
        <taxon>Bacilli</taxon>
        <taxon>Bacillales</taxon>
        <taxon>Paenibacillaceae</taxon>
        <taxon>Cohnella</taxon>
    </lineage>
</organism>
<evidence type="ECO:0000259" key="1">
    <source>
        <dbReference type="PROSITE" id="PS50075"/>
    </source>
</evidence>